<dbReference type="Proteomes" id="UP001491310">
    <property type="component" value="Unassembled WGS sequence"/>
</dbReference>
<accession>A0ABR2YIE1</accession>
<keyword evidence="2" id="KW-1185">Reference proteome</keyword>
<name>A0ABR2YIE1_9CHLO</name>
<protein>
    <submittedName>
        <fullName evidence="1">Uncharacterized protein</fullName>
    </submittedName>
</protein>
<proteinExistence type="predicted"/>
<comment type="caution">
    <text evidence="1">The sequence shown here is derived from an EMBL/GenBank/DDBJ whole genome shotgun (WGS) entry which is preliminary data.</text>
</comment>
<gene>
    <name evidence="1" type="ORF">WJX75_006443</name>
</gene>
<sequence>MIGRQAIILCWELVPLDEKAKQTLIPWIASLKDTLTATQKYPNGVDLKIPEGHHKAKELRGSDFDTFKQLAMATVEGNSTTIPLPSNLLLMYQAVTSNLSLGELGLLDSGHASAQKLLHLTPGRLRVTSEDNFWSTLLDVENGAKQEVKSGLGAMLASWTGNRIQSPLKHTSSFAHTVIVLPRIVPHVRNFDPERTPSEDERIWDVPKLAGLVEDFCSLTGATTLPSWAEWSVLPDKKRLHTMYMDYFEADPPSRTPPIPTVFLDPPGSEADLVALCRSGLLTSSETHLDATMRVIYEAMVNLHKEQQRLQSLGVKVDRISLVTNNAEEGRLCHFIIKREFAEGAILVKKIAFPADALPGVNNSAPALYRGEHPWRARPPLPSRVPEDVRASGLVTRDPYLKEAAELLTSRGCGEGWLLQPHIIDMPDLEYRVYLFGGAESTGTSKDAVVVYTPSVLDEGLYLANVTLPEGHFWSDIIQAPGGDPQDEINPEEEGVSAKLHQERAPWHNDRLHRKIVDAALSGARAMAAFQDVPLLTVRHMYARMDVVLGVYWGEDRRMYVQTLINEMDWFNSAGVMMRYSPVDFSEEAAAAANGPKFVPVFLRELALAFDASR</sequence>
<evidence type="ECO:0000313" key="2">
    <source>
        <dbReference type="Proteomes" id="UP001491310"/>
    </source>
</evidence>
<dbReference type="EMBL" id="JALJOT010000011">
    <property type="protein sequence ID" value="KAK9905799.1"/>
    <property type="molecule type" value="Genomic_DNA"/>
</dbReference>
<organism evidence="1 2">
    <name type="scientific">Coccomyxa subellipsoidea</name>
    <dbReference type="NCBI Taxonomy" id="248742"/>
    <lineage>
        <taxon>Eukaryota</taxon>
        <taxon>Viridiplantae</taxon>
        <taxon>Chlorophyta</taxon>
        <taxon>core chlorophytes</taxon>
        <taxon>Trebouxiophyceae</taxon>
        <taxon>Trebouxiophyceae incertae sedis</taxon>
        <taxon>Coccomyxaceae</taxon>
        <taxon>Coccomyxa</taxon>
    </lineage>
</organism>
<reference evidence="1 2" key="1">
    <citation type="journal article" date="2024" name="Nat. Commun.">
        <title>Phylogenomics reveals the evolutionary origins of lichenization in chlorophyte algae.</title>
        <authorList>
            <person name="Puginier C."/>
            <person name="Libourel C."/>
            <person name="Otte J."/>
            <person name="Skaloud P."/>
            <person name="Haon M."/>
            <person name="Grisel S."/>
            <person name="Petersen M."/>
            <person name="Berrin J.G."/>
            <person name="Delaux P.M."/>
            <person name="Dal Grande F."/>
            <person name="Keller J."/>
        </authorList>
    </citation>
    <scope>NUCLEOTIDE SEQUENCE [LARGE SCALE GENOMIC DNA]</scope>
    <source>
        <strain evidence="1 2">SAG 216-7</strain>
    </source>
</reference>
<evidence type="ECO:0000313" key="1">
    <source>
        <dbReference type="EMBL" id="KAK9905799.1"/>
    </source>
</evidence>